<dbReference type="InterPro" id="IPR050979">
    <property type="entry name" value="LD-transpeptidase"/>
</dbReference>
<evidence type="ECO:0000256" key="4">
    <source>
        <dbReference type="ARBA" id="ARBA00022984"/>
    </source>
</evidence>
<keyword evidence="2" id="KW-0808">Transferase</keyword>
<accession>A0ABV1JZW5</accession>
<comment type="caution">
    <text evidence="9">The sequence shown here is derived from an EMBL/GenBank/DDBJ whole genome shotgun (WGS) entry which is preliminary data.</text>
</comment>
<feature type="active site" description="Proton donor/acceptor" evidence="7">
    <location>
        <position position="341"/>
    </location>
</feature>
<name>A0ABV1JZW5_9PSEU</name>
<gene>
    <name evidence="9" type="ORF">WHI96_21975</name>
</gene>
<dbReference type="Gene3D" id="2.40.440.10">
    <property type="entry name" value="L,D-transpeptidase catalytic domain-like"/>
    <property type="match status" value="1"/>
</dbReference>
<dbReference type="Pfam" id="PF03734">
    <property type="entry name" value="YkuD"/>
    <property type="match status" value="1"/>
</dbReference>
<comment type="pathway">
    <text evidence="1 7">Cell wall biogenesis; peptidoglycan biosynthesis.</text>
</comment>
<keyword evidence="5" id="KW-0012">Acyltransferase</keyword>
<evidence type="ECO:0000256" key="2">
    <source>
        <dbReference type="ARBA" id="ARBA00022679"/>
    </source>
</evidence>
<evidence type="ECO:0000313" key="9">
    <source>
        <dbReference type="EMBL" id="MEQ3541485.1"/>
    </source>
</evidence>
<dbReference type="InterPro" id="IPR041280">
    <property type="entry name" value="Big_10"/>
</dbReference>
<reference evidence="9 10" key="1">
    <citation type="submission" date="2024-03" db="EMBL/GenBank/DDBJ databases">
        <title>Draft genome sequence of Pseudonocardia tropica JCM 19149.</title>
        <authorList>
            <person name="Butdee W."/>
            <person name="Duangmal K."/>
        </authorList>
    </citation>
    <scope>NUCLEOTIDE SEQUENCE [LARGE SCALE GENOMIC DNA]</scope>
    <source>
        <strain evidence="9 10">JCM 19149</strain>
    </source>
</reference>
<evidence type="ECO:0000256" key="6">
    <source>
        <dbReference type="ARBA" id="ARBA00023316"/>
    </source>
</evidence>
<dbReference type="SUPFAM" id="SSF141523">
    <property type="entry name" value="L,D-transpeptidase catalytic domain-like"/>
    <property type="match status" value="1"/>
</dbReference>
<keyword evidence="4 7" id="KW-0573">Peptidoglycan synthesis</keyword>
<feature type="domain" description="L,D-TPase catalytic" evidence="8">
    <location>
        <begin position="263"/>
        <end position="383"/>
    </location>
</feature>
<evidence type="ECO:0000256" key="7">
    <source>
        <dbReference type="PROSITE-ProRule" id="PRU01373"/>
    </source>
</evidence>
<proteinExistence type="predicted"/>
<dbReference type="EMBL" id="JBEDNP010000015">
    <property type="protein sequence ID" value="MEQ3541485.1"/>
    <property type="molecule type" value="Genomic_DNA"/>
</dbReference>
<keyword evidence="3 7" id="KW-0133">Cell shape</keyword>
<keyword evidence="6 7" id="KW-0961">Cell wall biogenesis/degradation</keyword>
<dbReference type="CDD" id="cd13432">
    <property type="entry name" value="LDT_IgD_like_2"/>
    <property type="match status" value="1"/>
</dbReference>
<dbReference type="InterPro" id="IPR005490">
    <property type="entry name" value="LD_TPept_cat_dom"/>
</dbReference>
<dbReference type="Gene3D" id="2.60.40.3710">
    <property type="match status" value="1"/>
</dbReference>
<evidence type="ECO:0000256" key="5">
    <source>
        <dbReference type="ARBA" id="ARBA00023315"/>
    </source>
</evidence>
<dbReference type="Gene3D" id="2.60.40.3780">
    <property type="match status" value="1"/>
</dbReference>
<dbReference type="CDD" id="cd16913">
    <property type="entry name" value="YkuD_like"/>
    <property type="match status" value="1"/>
</dbReference>
<dbReference type="PANTHER" id="PTHR30582">
    <property type="entry name" value="L,D-TRANSPEPTIDASE"/>
    <property type="match status" value="1"/>
</dbReference>
<dbReference type="Proteomes" id="UP001464923">
    <property type="component" value="Unassembled WGS sequence"/>
</dbReference>
<keyword evidence="10" id="KW-1185">Reference proteome</keyword>
<evidence type="ECO:0000256" key="3">
    <source>
        <dbReference type="ARBA" id="ARBA00022960"/>
    </source>
</evidence>
<dbReference type="RefSeq" id="WP_345654854.1">
    <property type="nucleotide sequence ID" value="NZ_BAABLY010000103.1"/>
</dbReference>
<dbReference type="InterPro" id="IPR038063">
    <property type="entry name" value="Transpep_catalytic_dom"/>
</dbReference>
<protein>
    <submittedName>
        <fullName evidence="9">Ig-like domain-containing protein</fullName>
    </submittedName>
</protein>
<dbReference type="PANTHER" id="PTHR30582:SF2">
    <property type="entry name" value="L,D-TRANSPEPTIDASE YCIB-RELATED"/>
    <property type="match status" value="1"/>
</dbReference>
<organism evidence="9 10">
    <name type="scientific">Pseudonocardia tropica</name>
    <dbReference type="NCBI Taxonomy" id="681289"/>
    <lineage>
        <taxon>Bacteria</taxon>
        <taxon>Bacillati</taxon>
        <taxon>Actinomycetota</taxon>
        <taxon>Actinomycetes</taxon>
        <taxon>Pseudonocardiales</taxon>
        <taxon>Pseudonocardiaceae</taxon>
        <taxon>Pseudonocardia</taxon>
    </lineage>
</organism>
<evidence type="ECO:0000259" key="8">
    <source>
        <dbReference type="PROSITE" id="PS52029"/>
    </source>
</evidence>
<evidence type="ECO:0000313" key="10">
    <source>
        <dbReference type="Proteomes" id="UP001464923"/>
    </source>
</evidence>
<evidence type="ECO:0000256" key="1">
    <source>
        <dbReference type="ARBA" id="ARBA00004752"/>
    </source>
</evidence>
<dbReference type="PROSITE" id="PS52029">
    <property type="entry name" value="LD_TPASE"/>
    <property type="match status" value="1"/>
</dbReference>
<sequence length="413" mass="43740">MRNARIEYAGERLRRVLIVVVALIGALGIVGAVALAASPQDPAASQAAPAPAGPLVSYQPPVRGADGAGIDTVSAATANPAQPVSVRAAGGMLDGVSLTDPDGHAVDGALSPDRSTWTSSGDLDFATTYSWHGRAVAPDGTATPVQGTVATLKPAHTVRGTLNIGDGRTVGVAAPIEIQFDRHVEDRAAIEKVLKVTTSKEVEGAWGWLPDENGGSRVHWRPKEYWPSGTKVTVDAPLEGVDYGGGSYGAEDLATSFAIGRAQIVKADARSFRMIVIRDGRQIADYPASYGLADDPNRNTRSGIHVVTEKFTDKRMVSQQYGYDVVEKWAVRMSNNGEFIHANPVSAAAQGAANVTHGCVNLSIENAEAYYDTVLYGDPVEVTGTPVQLSARDGDLWDWTLSWERWKGLSALP</sequence>
<feature type="active site" description="Nucleophile" evidence="7">
    <location>
        <position position="359"/>
    </location>
</feature>
<dbReference type="Pfam" id="PF17964">
    <property type="entry name" value="Big_10"/>
    <property type="match status" value="1"/>
</dbReference>